<dbReference type="RefSeq" id="WP_005282710.1">
    <property type="nucleotide sequence ID" value="NZ_CABKPF010000083.1"/>
</dbReference>
<dbReference type="EMBL" id="PDDV01000013">
    <property type="protein sequence ID" value="PEH73586.1"/>
    <property type="molecule type" value="Genomic_DNA"/>
</dbReference>
<dbReference type="GeneID" id="93123111"/>
<dbReference type="NCBIfam" id="NF008219">
    <property type="entry name" value="PRK10987.1"/>
    <property type="match status" value="1"/>
</dbReference>
<evidence type="ECO:0000256" key="1">
    <source>
        <dbReference type="SAM" id="Phobius"/>
    </source>
</evidence>
<dbReference type="InterPro" id="IPR031347">
    <property type="entry name" value="AmpE"/>
</dbReference>
<sequence length="284" mass="31831">MTLFSLLLVLGWERLFKLGNHWQIDQRFAPIFALGKRVSLVKTLLLLLLWMLLLALALQSLRGLFFGLPTLLLWIVVGLFCFGAGGIRRDYRAYMKAARRGEQDAMAQMAAELALIPGLSKDMRPEVRLRELQNALVWINYRFYLAPLFYFVVAGPYGPVALGGYALLRAYQSWLTRQIDPLARAQSGIDRLLHWVDWLPVRVAGIAYALLGHGERALPAWLASLGDWRSSPYQVLSSLAQLSLARDPHLDALKTPLAAVTLARRITLVLIVVVALLTIYGALL</sequence>
<feature type="transmembrane region" description="Helical" evidence="1">
    <location>
        <begin position="262"/>
        <end position="283"/>
    </location>
</feature>
<reference evidence="3" key="1">
    <citation type="submission" date="2017-09" db="EMBL/GenBank/DDBJ databases">
        <title>FDA dAtabase for Regulatory Grade micrObial Sequences (FDA-ARGOS): Supporting development and validation of Infectious Disease Dx tests.</title>
        <authorList>
            <person name="Goldberg B."/>
            <person name="Campos J."/>
            <person name="Tallon L."/>
            <person name="Sadzewicz L."/>
            <person name="Ott S."/>
            <person name="Zhao X."/>
            <person name="Nagaraj S."/>
            <person name="Vavikolanu K."/>
            <person name="Aluvathingal J."/>
            <person name="Nadendla S."/>
            <person name="Geyer C."/>
            <person name="Sichtig H."/>
        </authorList>
    </citation>
    <scope>NUCLEOTIDE SEQUENCE [LARGE SCALE GENOMIC DNA]</scope>
    <source>
        <strain evidence="3">FDAARGOS_370</strain>
    </source>
</reference>
<dbReference type="STRING" id="636.AAW15_12785"/>
<dbReference type="Pfam" id="PF17113">
    <property type="entry name" value="AmpE"/>
    <property type="match status" value="1"/>
</dbReference>
<evidence type="ECO:0000313" key="3">
    <source>
        <dbReference type="Proteomes" id="UP000219788"/>
    </source>
</evidence>
<keyword evidence="1" id="KW-1133">Transmembrane helix</keyword>
<feature type="transmembrane region" description="Helical" evidence="1">
    <location>
        <begin position="65"/>
        <end position="87"/>
    </location>
</feature>
<comment type="caution">
    <text evidence="2">The sequence shown here is derived from an EMBL/GenBank/DDBJ whole genome shotgun (WGS) entry which is preliminary data.</text>
</comment>
<dbReference type="Proteomes" id="UP000219788">
    <property type="component" value="Unassembled WGS sequence"/>
</dbReference>
<feature type="transmembrane region" description="Helical" evidence="1">
    <location>
        <begin position="148"/>
        <end position="168"/>
    </location>
</feature>
<proteinExistence type="predicted"/>
<organism evidence="2 3">
    <name type="scientific">Edwardsiella tarda</name>
    <dbReference type="NCBI Taxonomy" id="636"/>
    <lineage>
        <taxon>Bacteria</taxon>
        <taxon>Pseudomonadati</taxon>
        <taxon>Pseudomonadota</taxon>
        <taxon>Gammaproteobacteria</taxon>
        <taxon>Enterobacterales</taxon>
        <taxon>Hafniaceae</taxon>
        <taxon>Edwardsiella</taxon>
    </lineage>
</organism>
<dbReference type="GO" id="GO:0005886">
    <property type="term" value="C:plasma membrane"/>
    <property type="evidence" value="ECO:0007669"/>
    <property type="project" value="TreeGrafter"/>
</dbReference>
<protein>
    <submittedName>
        <fullName evidence="2">Regulatory signaling modulator protein AmpE</fullName>
    </submittedName>
</protein>
<feature type="transmembrane region" description="Helical" evidence="1">
    <location>
        <begin position="39"/>
        <end position="58"/>
    </location>
</feature>
<evidence type="ECO:0000313" key="2">
    <source>
        <dbReference type="EMBL" id="PEH73586.1"/>
    </source>
</evidence>
<dbReference type="PANTHER" id="PTHR38684">
    <property type="entry name" value="PROTEIN AMPE"/>
    <property type="match status" value="1"/>
</dbReference>
<keyword evidence="1" id="KW-0812">Transmembrane</keyword>
<dbReference type="GO" id="GO:0046677">
    <property type="term" value="P:response to antibiotic"/>
    <property type="evidence" value="ECO:0007669"/>
    <property type="project" value="TreeGrafter"/>
</dbReference>
<dbReference type="AlphaFoldDB" id="A0A2A7U5A1"/>
<keyword evidence="1" id="KW-0472">Membrane</keyword>
<accession>A0A2A7U5A1</accession>
<name>A0A2A7U5A1_EDWTA</name>
<gene>
    <name evidence="2" type="ORF">CRM76_17435</name>
</gene>
<dbReference type="OrthoDB" id="9811967at2"/>
<dbReference type="InterPro" id="IPR052966">
    <property type="entry name" value="Beta-lactamase_Reg"/>
</dbReference>
<dbReference type="PANTHER" id="PTHR38684:SF1">
    <property type="entry name" value="PROTEIN AMPE"/>
    <property type="match status" value="1"/>
</dbReference>